<protein>
    <submittedName>
        <fullName evidence="1">Uncharacterized protein</fullName>
    </submittedName>
</protein>
<dbReference type="AlphaFoldDB" id="A0A9D4BIE8"/>
<name>A0A9D4BIE8_DREPO</name>
<evidence type="ECO:0000313" key="1">
    <source>
        <dbReference type="EMBL" id="KAH3696127.1"/>
    </source>
</evidence>
<accession>A0A9D4BIE8</accession>
<evidence type="ECO:0000313" key="2">
    <source>
        <dbReference type="Proteomes" id="UP000828390"/>
    </source>
</evidence>
<dbReference type="Proteomes" id="UP000828390">
    <property type="component" value="Unassembled WGS sequence"/>
</dbReference>
<proteinExistence type="predicted"/>
<keyword evidence="2" id="KW-1185">Reference proteome</keyword>
<reference evidence="1" key="1">
    <citation type="journal article" date="2019" name="bioRxiv">
        <title>The Genome of the Zebra Mussel, Dreissena polymorpha: A Resource for Invasive Species Research.</title>
        <authorList>
            <person name="McCartney M.A."/>
            <person name="Auch B."/>
            <person name="Kono T."/>
            <person name="Mallez S."/>
            <person name="Zhang Y."/>
            <person name="Obille A."/>
            <person name="Becker A."/>
            <person name="Abrahante J.E."/>
            <person name="Garbe J."/>
            <person name="Badalamenti J.P."/>
            <person name="Herman A."/>
            <person name="Mangelson H."/>
            <person name="Liachko I."/>
            <person name="Sullivan S."/>
            <person name="Sone E.D."/>
            <person name="Koren S."/>
            <person name="Silverstein K.A.T."/>
            <person name="Beckman K.B."/>
            <person name="Gohl D.M."/>
        </authorList>
    </citation>
    <scope>NUCLEOTIDE SEQUENCE</scope>
    <source>
        <strain evidence="1">Duluth1</strain>
        <tissue evidence="1">Whole animal</tissue>
    </source>
</reference>
<dbReference type="EMBL" id="JAIWYP010000016">
    <property type="protein sequence ID" value="KAH3696127.1"/>
    <property type="molecule type" value="Genomic_DNA"/>
</dbReference>
<reference evidence="1" key="2">
    <citation type="submission" date="2020-11" db="EMBL/GenBank/DDBJ databases">
        <authorList>
            <person name="McCartney M.A."/>
            <person name="Auch B."/>
            <person name="Kono T."/>
            <person name="Mallez S."/>
            <person name="Becker A."/>
            <person name="Gohl D.M."/>
            <person name="Silverstein K.A.T."/>
            <person name="Koren S."/>
            <person name="Bechman K.B."/>
            <person name="Herman A."/>
            <person name="Abrahante J.E."/>
            <person name="Garbe J."/>
        </authorList>
    </citation>
    <scope>NUCLEOTIDE SEQUENCE</scope>
    <source>
        <strain evidence="1">Duluth1</strain>
        <tissue evidence="1">Whole animal</tissue>
    </source>
</reference>
<sequence>MLLHSDKLQLYILLIPPPSCCTPSPFQYQHYLTLPYWTWSGPSRTQCLSCPAILTQLRAPTVKLKYPPLIIPSPFQYQHYLTLPYWTWSGPSGTQCRSCLVAVAGCTAPSVHLQPHLSLRL</sequence>
<gene>
    <name evidence="1" type="ORF">DPMN_083590</name>
</gene>
<comment type="caution">
    <text evidence="1">The sequence shown here is derived from an EMBL/GenBank/DDBJ whole genome shotgun (WGS) entry which is preliminary data.</text>
</comment>
<organism evidence="1 2">
    <name type="scientific">Dreissena polymorpha</name>
    <name type="common">Zebra mussel</name>
    <name type="synonym">Mytilus polymorpha</name>
    <dbReference type="NCBI Taxonomy" id="45954"/>
    <lineage>
        <taxon>Eukaryota</taxon>
        <taxon>Metazoa</taxon>
        <taxon>Spiralia</taxon>
        <taxon>Lophotrochozoa</taxon>
        <taxon>Mollusca</taxon>
        <taxon>Bivalvia</taxon>
        <taxon>Autobranchia</taxon>
        <taxon>Heteroconchia</taxon>
        <taxon>Euheterodonta</taxon>
        <taxon>Imparidentia</taxon>
        <taxon>Neoheterodontei</taxon>
        <taxon>Myida</taxon>
        <taxon>Dreissenoidea</taxon>
        <taxon>Dreissenidae</taxon>
        <taxon>Dreissena</taxon>
    </lineage>
</organism>